<keyword evidence="2" id="KW-1185">Reference proteome</keyword>
<proteinExistence type="predicted"/>
<evidence type="ECO:0000313" key="1">
    <source>
        <dbReference type="EMBL" id="MDS1270307.1"/>
    </source>
</evidence>
<evidence type="ECO:0000313" key="2">
    <source>
        <dbReference type="Proteomes" id="UP001250214"/>
    </source>
</evidence>
<comment type="caution">
    <text evidence="1">The sequence shown here is derived from an EMBL/GenBank/DDBJ whole genome shotgun (WGS) entry which is preliminary data.</text>
</comment>
<protein>
    <submittedName>
        <fullName evidence="1">Uncharacterized protein</fullName>
    </submittedName>
</protein>
<name>A0ABU2H4S2_9ACTN</name>
<organism evidence="1 2">
    <name type="scientific">Lipingzhangella rawalii</name>
    <dbReference type="NCBI Taxonomy" id="2055835"/>
    <lineage>
        <taxon>Bacteria</taxon>
        <taxon>Bacillati</taxon>
        <taxon>Actinomycetota</taxon>
        <taxon>Actinomycetes</taxon>
        <taxon>Streptosporangiales</taxon>
        <taxon>Nocardiopsidaceae</taxon>
        <taxon>Lipingzhangella</taxon>
    </lineage>
</organism>
<dbReference type="RefSeq" id="WP_310911831.1">
    <property type="nucleotide sequence ID" value="NZ_JAVLVT010000003.1"/>
</dbReference>
<accession>A0ABU2H4S2</accession>
<reference evidence="2" key="1">
    <citation type="submission" date="2023-07" db="EMBL/GenBank/DDBJ databases">
        <title>Novel species in the genus Lipingzhangella isolated from Sambhar Salt Lake.</title>
        <authorList>
            <person name="Jiya N."/>
            <person name="Kajale S."/>
            <person name="Sharma A."/>
        </authorList>
    </citation>
    <scope>NUCLEOTIDE SEQUENCE [LARGE SCALE GENOMIC DNA]</scope>
    <source>
        <strain evidence="2">LS1_29</strain>
    </source>
</reference>
<dbReference type="EMBL" id="JAVLVT010000003">
    <property type="protein sequence ID" value="MDS1270307.1"/>
    <property type="molecule type" value="Genomic_DNA"/>
</dbReference>
<dbReference type="Proteomes" id="UP001250214">
    <property type="component" value="Unassembled WGS sequence"/>
</dbReference>
<sequence length="115" mass="12469">MTHERDAADALDQLPTRELHDRAVALARRRWDLGFLWQLLRTLPAAEAAAGHMDASKAGVTYLSGLISEVLATREGDDELLEALRPFYIDYLRRRGGGGTVTPNAPGSTATSPPA</sequence>
<gene>
    <name evidence="1" type="ORF">RIF23_08370</name>
</gene>